<feature type="coiled-coil region" evidence="7">
    <location>
        <begin position="310"/>
        <end position="340"/>
    </location>
</feature>
<dbReference type="Pfam" id="PF00072">
    <property type="entry name" value="Response_reg"/>
    <property type="match status" value="1"/>
</dbReference>
<dbReference type="Proteomes" id="UP001487296">
    <property type="component" value="Unassembled WGS sequence"/>
</dbReference>
<dbReference type="Pfam" id="PF02518">
    <property type="entry name" value="HATPase_c"/>
    <property type="match status" value="1"/>
</dbReference>
<evidence type="ECO:0000259" key="10">
    <source>
        <dbReference type="PROSITE" id="PS50109"/>
    </source>
</evidence>
<evidence type="ECO:0000256" key="3">
    <source>
        <dbReference type="ARBA" id="ARBA00022553"/>
    </source>
</evidence>
<feature type="modified residue" description="4-aspartylphosphate" evidence="6">
    <location>
        <position position="641"/>
    </location>
</feature>
<gene>
    <name evidence="12" type="ORF">AAAT34_11900</name>
</gene>
<dbReference type="InterPro" id="IPR011006">
    <property type="entry name" value="CheY-like_superfamily"/>
</dbReference>
<feature type="domain" description="Histidine kinase" evidence="10">
    <location>
        <begin position="340"/>
        <end position="555"/>
    </location>
</feature>
<dbReference type="PANTHER" id="PTHR43047:SF72">
    <property type="entry name" value="OSMOSENSING HISTIDINE PROTEIN KINASE SLN1"/>
    <property type="match status" value="1"/>
</dbReference>
<dbReference type="InterPro" id="IPR005467">
    <property type="entry name" value="His_kinase_dom"/>
</dbReference>
<dbReference type="Gene3D" id="3.40.50.2300">
    <property type="match status" value="1"/>
</dbReference>
<dbReference type="RefSeq" id="WP_215760820.1">
    <property type="nucleotide sequence ID" value="NZ_JAHKBE010000078.1"/>
</dbReference>
<evidence type="ECO:0000256" key="4">
    <source>
        <dbReference type="ARBA" id="ARBA00022679"/>
    </source>
</evidence>
<name>A0ABV1FTK7_9BACT</name>
<dbReference type="SMART" id="SM00388">
    <property type="entry name" value="HisKA"/>
    <property type="match status" value="1"/>
</dbReference>
<dbReference type="InterPro" id="IPR036097">
    <property type="entry name" value="HisK_dim/P_sf"/>
</dbReference>
<keyword evidence="9" id="KW-0812">Transmembrane</keyword>
<feature type="transmembrane region" description="Helical" evidence="9">
    <location>
        <begin position="288"/>
        <end position="307"/>
    </location>
</feature>
<dbReference type="InterPro" id="IPR003594">
    <property type="entry name" value="HATPase_dom"/>
</dbReference>
<keyword evidence="9" id="KW-0472">Membrane</keyword>
<evidence type="ECO:0000313" key="13">
    <source>
        <dbReference type="Proteomes" id="UP001487296"/>
    </source>
</evidence>
<keyword evidence="5 12" id="KW-0418">Kinase</keyword>
<organism evidence="12 13">
    <name type="scientific">Hallella faecis</name>
    <dbReference type="NCBI Taxonomy" id="2841596"/>
    <lineage>
        <taxon>Bacteria</taxon>
        <taxon>Pseudomonadati</taxon>
        <taxon>Bacteroidota</taxon>
        <taxon>Bacteroidia</taxon>
        <taxon>Bacteroidales</taxon>
        <taxon>Prevotellaceae</taxon>
        <taxon>Hallella</taxon>
    </lineage>
</organism>
<dbReference type="GO" id="GO:0004673">
    <property type="term" value="F:protein histidine kinase activity"/>
    <property type="evidence" value="ECO:0007669"/>
    <property type="project" value="UniProtKB-EC"/>
</dbReference>
<sequence>MKTSVPIKVAIGYAIIIAIFTMAAWMVYANTRTFMRINQTERAFMQRRDVIDSLVYSFMQMNNKERAISLGDTDQWDDFDRSLHRTIALSERLQEVLADSTQDQKIDSLQLLLRMKRENTLLIMQLMAQNEGNRFLAEKVNSLHKGADSVMIHPKAAKVKDNKVTVYEVVKSRKGFFARLADAFKRQHADTVSVKHNHTQENDTTKQSIDIAHDVANVLSDIAQKDDLQKRQRRQRLAARERQQQLVSIQIADQTEQLLRDIRSDEHNAKEAAFEHDIEARHAVMAKVVLLALVSLLSALVLVYFVWRDVKREQRDRQRLKAAKDETERLMAQRERLMLTITHDIKAPAASISGFIQLLDERMRGDAKSASYVQNIGQSATHLLHLVTALLDYHRLESGNVETHPVTFSAARLVSECADSIRPQAEAKGLRVVCHVEGCTQEWLRGDAFRIKQIVDNLVSNAFKYTAEGSITIKAATSSDRLTISVTDTGLGMTEEETRRVFNAFARLTEAQGIEGVGLGLSIVKELTSLLHGDIQVTSQKGKGTTFRLTLPIEPVAHGDAPSVSPSVPSAGSSLPDSHAKDTPAVPSHLLILDDDKLQRQLVAEMVGRLSPTGWRVTAYRYVAEAIQQIRQAPPAVCLIDIEMPEMNGMQVARLIGRKPGMRLIAMTAHDASIMPRLKEAGFDACLFKPIRMEQLAKELNVPVPTDLPQAAKPSSPSYDLSPLTAFASGDEEAEREILGSFKHELDAYLGILEEALATLNRKQAAHVGHKALPVLTLIGAQCVPQLQALSPEHINELADEEMKNAIHSIIEDMRRMAKQVGDVC</sequence>
<dbReference type="InterPro" id="IPR036890">
    <property type="entry name" value="HATPase_C_sf"/>
</dbReference>
<dbReference type="SMART" id="SM00448">
    <property type="entry name" value="REC"/>
    <property type="match status" value="1"/>
</dbReference>
<dbReference type="EMBL" id="JBBNFP010000074">
    <property type="protein sequence ID" value="MEQ2487739.1"/>
    <property type="molecule type" value="Genomic_DNA"/>
</dbReference>
<dbReference type="CDD" id="cd00082">
    <property type="entry name" value="HisKA"/>
    <property type="match status" value="1"/>
</dbReference>
<dbReference type="PRINTS" id="PR00344">
    <property type="entry name" value="BCTRLSENSOR"/>
</dbReference>
<reference evidence="12 13" key="1">
    <citation type="submission" date="2024-04" db="EMBL/GenBank/DDBJ databases">
        <title>Human intestinal bacterial collection.</title>
        <authorList>
            <person name="Pauvert C."/>
            <person name="Hitch T.C.A."/>
            <person name="Clavel T."/>
        </authorList>
    </citation>
    <scope>NUCLEOTIDE SEQUENCE [LARGE SCALE GENOMIC DNA]</scope>
    <source>
        <strain evidence="12 13">CLA-AA-H145</strain>
    </source>
</reference>
<evidence type="ECO:0000313" key="12">
    <source>
        <dbReference type="EMBL" id="MEQ2487739.1"/>
    </source>
</evidence>
<feature type="region of interest" description="Disordered" evidence="8">
    <location>
        <begin position="558"/>
        <end position="582"/>
    </location>
</feature>
<dbReference type="PANTHER" id="PTHR43047">
    <property type="entry name" value="TWO-COMPONENT HISTIDINE PROTEIN KINASE"/>
    <property type="match status" value="1"/>
</dbReference>
<dbReference type="PROSITE" id="PS50109">
    <property type="entry name" value="HIS_KIN"/>
    <property type="match status" value="1"/>
</dbReference>
<dbReference type="EC" id="2.7.13.3" evidence="2"/>
<dbReference type="InterPro" id="IPR036641">
    <property type="entry name" value="HPT_dom_sf"/>
</dbReference>
<dbReference type="InterPro" id="IPR001789">
    <property type="entry name" value="Sig_transdc_resp-reg_receiver"/>
</dbReference>
<evidence type="ECO:0000256" key="5">
    <source>
        <dbReference type="ARBA" id="ARBA00022777"/>
    </source>
</evidence>
<feature type="domain" description="Response regulatory" evidence="11">
    <location>
        <begin position="589"/>
        <end position="704"/>
    </location>
</feature>
<dbReference type="Gene3D" id="1.10.287.130">
    <property type="match status" value="1"/>
</dbReference>
<keyword evidence="4 12" id="KW-0808">Transferase</keyword>
<feature type="transmembrane region" description="Helical" evidence="9">
    <location>
        <begin position="6"/>
        <end position="28"/>
    </location>
</feature>
<evidence type="ECO:0000256" key="8">
    <source>
        <dbReference type="SAM" id="MobiDB-lite"/>
    </source>
</evidence>
<dbReference type="SUPFAM" id="SSF47384">
    <property type="entry name" value="Homodimeric domain of signal transducing histidine kinase"/>
    <property type="match status" value="1"/>
</dbReference>
<evidence type="ECO:0000256" key="6">
    <source>
        <dbReference type="PROSITE-ProRule" id="PRU00169"/>
    </source>
</evidence>
<comment type="catalytic activity">
    <reaction evidence="1">
        <text>ATP + protein L-histidine = ADP + protein N-phospho-L-histidine.</text>
        <dbReference type="EC" id="2.7.13.3"/>
    </reaction>
</comment>
<proteinExistence type="predicted"/>
<evidence type="ECO:0000256" key="9">
    <source>
        <dbReference type="SAM" id="Phobius"/>
    </source>
</evidence>
<dbReference type="InterPro" id="IPR003661">
    <property type="entry name" value="HisK_dim/P_dom"/>
</dbReference>
<keyword evidence="9" id="KW-1133">Transmembrane helix</keyword>
<accession>A0ABV1FTK7</accession>
<feature type="compositionally biased region" description="Low complexity" evidence="8">
    <location>
        <begin position="561"/>
        <end position="574"/>
    </location>
</feature>
<dbReference type="CDD" id="cd17546">
    <property type="entry name" value="REC_hyHK_CKI1_RcsC-like"/>
    <property type="match status" value="1"/>
</dbReference>
<keyword evidence="7" id="KW-0175">Coiled coil</keyword>
<dbReference type="Pfam" id="PF00512">
    <property type="entry name" value="HisKA"/>
    <property type="match status" value="1"/>
</dbReference>
<protein>
    <recommendedName>
        <fullName evidence="2">histidine kinase</fullName>
        <ecNumber evidence="2">2.7.13.3</ecNumber>
    </recommendedName>
</protein>
<dbReference type="Gene3D" id="3.30.565.10">
    <property type="entry name" value="Histidine kinase-like ATPase, C-terminal domain"/>
    <property type="match status" value="1"/>
</dbReference>
<dbReference type="SUPFAM" id="SSF55874">
    <property type="entry name" value="ATPase domain of HSP90 chaperone/DNA topoisomerase II/histidine kinase"/>
    <property type="match status" value="1"/>
</dbReference>
<evidence type="ECO:0000256" key="1">
    <source>
        <dbReference type="ARBA" id="ARBA00000085"/>
    </source>
</evidence>
<dbReference type="PROSITE" id="PS50110">
    <property type="entry name" value="RESPONSE_REGULATORY"/>
    <property type="match status" value="1"/>
</dbReference>
<keyword evidence="13" id="KW-1185">Reference proteome</keyword>
<keyword evidence="3 6" id="KW-0597">Phosphoprotein</keyword>
<dbReference type="InterPro" id="IPR004358">
    <property type="entry name" value="Sig_transdc_His_kin-like_C"/>
</dbReference>
<dbReference type="SMART" id="SM00387">
    <property type="entry name" value="HATPase_c"/>
    <property type="match status" value="1"/>
</dbReference>
<evidence type="ECO:0000256" key="7">
    <source>
        <dbReference type="SAM" id="Coils"/>
    </source>
</evidence>
<dbReference type="SUPFAM" id="SSF52172">
    <property type="entry name" value="CheY-like"/>
    <property type="match status" value="1"/>
</dbReference>
<dbReference type="SUPFAM" id="SSF47226">
    <property type="entry name" value="Histidine-containing phosphotransfer domain, HPT domain"/>
    <property type="match status" value="1"/>
</dbReference>
<evidence type="ECO:0000256" key="2">
    <source>
        <dbReference type="ARBA" id="ARBA00012438"/>
    </source>
</evidence>
<evidence type="ECO:0000259" key="11">
    <source>
        <dbReference type="PROSITE" id="PS50110"/>
    </source>
</evidence>
<comment type="caution">
    <text evidence="12">The sequence shown here is derived from an EMBL/GenBank/DDBJ whole genome shotgun (WGS) entry which is preliminary data.</text>
</comment>